<gene>
    <name evidence="1" type="ORF">C9I47_0886</name>
</gene>
<reference evidence="1 2" key="1">
    <citation type="submission" date="2018-05" db="EMBL/GenBank/DDBJ databases">
        <title>The complete genome of Lysobacter maris HZ9B, a marine bacterium antagonistic against terrestrial plant pathogens.</title>
        <authorList>
            <person name="Zhang X.-Q."/>
        </authorList>
    </citation>
    <scope>NUCLEOTIDE SEQUENCE [LARGE SCALE GENOMIC DNA]</scope>
    <source>
        <strain evidence="1 2">HZ9B</strain>
    </source>
</reference>
<dbReference type="OrthoDB" id="7173324at2"/>
<name>A0A2U9T5X5_9GAMM</name>
<dbReference type="KEGG" id="lmb:C9I47_0886"/>
<sequence>MGKAHRLAEAQRLEDIPNIGPSMADDLRALGIDAPAELRGRDATGLYLQLCALTGLRQDPCVLDTFIAAVAFAEHDDARPWWAFTAQRKRDWPAVEARLPADLRRMR</sequence>
<evidence type="ECO:0000313" key="1">
    <source>
        <dbReference type="EMBL" id="AWV06607.1"/>
    </source>
</evidence>
<evidence type="ECO:0000313" key="2">
    <source>
        <dbReference type="Proteomes" id="UP000249447"/>
    </source>
</evidence>
<dbReference type="Proteomes" id="UP000249447">
    <property type="component" value="Chromosome"/>
</dbReference>
<dbReference type="Gene3D" id="1.10.150.20">
    <property type="entry name" value="5' to 3' exonuclease, C-terminal subdomain"/>
    <property type="match status" value="1"/>
</dbReference>
<dbReference type="RefSeq" id="WP_111265765.1">
    <property type="nucleotide sequence ID" value="NZ_CP029843.1"/>
</dbReference>
<dbReference type="Pfam" id="PF11731">
    <property type="entry name" value="Cdd1"/>
    <property type="match status" value="1"/>
</dbReference>
<protein>
    <submittedName>
        <fullName evidence="1">Mitomycin resistance protein</fullName>
    </submittedName>
</protein>
<dbReference type="InterPro" id="IPR021725">
    <property type="entry name" value="Cdd1"/>
</dbReference>
<keyword evidence="2" id="KW-1185">Reference proteome</keyword>
<dbReference type="AlphaFoldDB" id="A0A2U9T5X5"/>
<dbReference type="EMBL" id="CP029843">
    <property type="protein sequence ID" value="AWV06607.1"/>
    <property type="molecule type" value="Genomic_DNA"/>
</dbReference>
<accession>A0A2U9T5X5</accession>
<proteinExistence type="predicted"/>
<organism evidence="1 2">
    <name type="scientific">Marilutibacter maris</name>
    <dbReference type="NCBI Taxonomy" id="1605891"/>
    <lineage>
        <taxon>Bacteria</taxon>
        <taxon>Pseudomonadati</taxon>
        <taxon>Pseudomonadota</taxon>
        <taxon>Gammaproteobacteria</taxon>
        <taxon>Lysobacterales</taxon>
        <taxon>Lysobacteraceae</taxon>
        <taxon>Marilutibacter</taxon>
    </lineage>
</organism>